<evidence type="ECO:0000313" key="3">
    <source>
        <dbReference type="Proteomes" id="UP001219525"/>
    </source>
</evidence>
<sequence length="296" mass="32945">MTLGTCLWGWNKTRNSLVRSNGVKPMQVFGTRSSPAVPARHGGRRRPGREPPSDDASTSTLVTWDAPPAAGRKRSRAEYDADIPRTPTPTQCVRGTYDDLNVRLVSIRKHAAGDAECIAHAFNYFLKEDRKKYTAVDVYETYGQLFGSLAVNMLILFPSSHKCQPTSAGLQLRGRRAPRVGFTLWAYVDRLAVYNKPKTNQSLTCTFDHKPTGSSTKTEYGEYTDPHSAVMRVTKPQDVSIPSAVREGRDLGCKCRHRHYPNCVTSNLTFRVACTKACDHVHVFALPKGCVRAVWS</sequence>
<gene>
    <name evidence="2" type="ORF">GGX14DRAFT_660764</name>
</gene>
<accession>A0AAD6V1T6</accession>
<reference evidence="2" key="1">
    <citation type="submission" date="2023-03" db="EMBL/GenBank/DDBJ databases">
        <title>Massive genome expansion in bonnet fungi (Mycena s.s.) driven by repeated elements and novel gene families across ecological guilds.</title>
        <authorList>
            <consortium name="Lawrence Berkeley National Laboratory"/>
            <person name="Harder C.B."/>
            <person name="Miyauchi S."/>
            <person name="Viragh M."/>
            <person name="Kuo A."/>
            <person name="Thoen E."/>
            <person name="Andreopoulos B."/>
            <person name="Lu D."/>
            <person name="Skrede I."/>
            <person name="Drula E."/>
            <person name="Henrissat B."/>
            <person name="Morin E."/>
            <person name="Kohler A."/>
            <person name="Barry K."/>
            <person name="LaButti K."/>
            <person name="Morin E."/>
            <person name="Salamov A."/>
            <person name="Lipzen A."/>
            <person name="Mereny Z."/>
            <person name="Hegedus B."/>
            <person name="Baldrian P."/>
            <person name="Stursova M."/>
            <person name="Weitz H."/>
            <person name="Taylor A."/>
            <person name="Grigoriev I.V."/>
            <person name="Nagy L.G."/>
            <person name="Martin F."/>
            <person name="Kauserud H."/>
        </authorList>
    </citation>
    <scope>NUCLEOTIDE SEQUENCE</scope>
    <source>
        <strain evidence="2">9144</strain>
    </source>
</reference>
<keyword evidence="3" id="KW-1185">Reference proteome</keyword>
<evidence type="ECO:0000313" key="2">
    <source>
        <dbReference type="EMBL" id="KAJ7200202.1"/>
    </source>
</evidence>
<feature type="region of interest" description="Disordered" evidence="1">
    <location>
        <begin position="27"/>
        <end position="87"/>
    </location>
</feature>
<proteinExistence type="predicted"/>
<evidence type="ECO:0000256" key="1">
    <source>
        <dbReference type="SAM" id="MobiDB-lite"/>
    </source>
</evidence>
<organism evidence="2 3">
    <name type="scientific">Mycena pura</name>
    <dbReference type="NCBI Taxonomy" id="153505"/>
    <lineage>
        <taxon>Eukaryota</taxon>
        <taxon>Fungi</taxon>
        <taxon>Dikarya</taxon>
        <taxon>Basidiomycota</taxon>
        <taxon>Agaricomycotina</taxon>
        <taxon>Agaricomycetes</taxon>
        <taxon>Agaricomycetidae</taxon>
        <taxon>Agaricales</taxon>
        <taxon>Marasmiineae</taxon>
        <taxon>Mycenaceae</taxon>
        <taxon>Mycena</taxon>
    </lineage>
</organism>
<name>A0AAD6V1T6_9AGAR</name>
<comment type="caution">
    <text evidence="2">The sequence shown here is derived from an EMBL/GenBank/DDBJ whole genome shotgun (WGS) entry which is preliminary data.</text>
</comment>
<dbReference type="EMBL" id="JARJCW010000064">
    <property type="protein sequence ID" value="KAJ7200202.1"/>
    <property type="molecule type" value="Genomic_DNA"/>
</dbReference>
<protein>
    <submittedName>
        <fullName evidence="2">Uncharacterized protein</fullName>
    </submittedName>
</protein>
<dbReference type="AlphaFoldDB" id="A0AAD6V1T6"/>
<dbReference type="Proteomes" id="UP001219525">
    <property type="component" value="Unassembled WGS sequence"/>
</dbReference>